<name>A0ABU8BPD8_9RHOB</name>
<keyword evidence="7" id="KW-1185">Reference proteome</keyword>
<evidence type="ECO:0000256" key="1">
    <source>
        <dbReference type="ARBA" id="ARBA00023015"/>
    </source>
</evidence>
<dbReference type="InterPro" id="IPR050109">
    <property type="entry name" value="HTH-type_TetR-like_transc_reg"/>
</dbReference>
<dbReference type="Pfam" id="PF00440">
    <property type="entry name" value="TetR_N"/>
    <property type="match status" value="1"/>
</dbReference>
<dbReference type="PANTHER" id="PTHR30055">
    <property type="entry name" value="HTH-TYPE TRANSCRIPTIONAL REGULATOR RUTR"/>
    <property type="match status" value="1"/>
</dbReference>
<organism evidence="6 7">
    <name type="scientific">Gemmobacter denitrificans</name>
    <dbReference type="NCBI Taxonomy" id="3123040"/>
    <lineage>
        <taxon>Bacteria</taxon>
        <taxon>Pseudomonadati</taxon>
        <taxon>Pseudomonadota</taxon>
        <taxon>Alphaproteobacteria</taxon>
        <taxon>Rhodobacterales</taxon>
        <taxon>Paracoccaceae</taxon>
        <taxon>Gemmobacter</taxon>
    </lineage>
</organism>
<dbReference type="EMBL" id="JBALHR010000001">
    <property type="protein sequence ID" value="MEH7826573.1"/>
    <property type="molecule type" value="Genomic_DNA"/>
</dbReference>
<keyword evidence="3" id="KW-0804">Transcription</keyword>
<evidence type="ECO:0000256" key="3">
    <source>
        <dbReference type="ARBA" id="ARBA00023163"/>
    </source>
</evidence>
<gene>
    <name evidence="6" type="ORF">V6590_00270</name>
</gene>
<dbReference type="RefSeq" id="WP_335417778.1">
    <property type="nucleotide sequence ID" value="NZ_JBALHR010000001.1"/>
</dbReference>
<evidence type="ECO:0000256" key="2">
    <source>
        <dbReference type="ARBA" id="ARBA00023125"/>
    </source>
</evidence>
<dbReference type="PRINTS" id="PR00455">
    <property type="entry name" value="HTHTETR"/>
</dbReference>
<keyword evidence="1" id="KW-0805">Transcription regulation</keyword>
<evidence type="ECO:0000259" key="5">
    <source>
        <dbReference type="PROSITE" id="PS50977"/>
    </source>
</evidence>
<dbReference type="InterPro" id="IPR009057">
    <property type="entry name" value="Homeodomain-like_sf"/>
</dbReference>
<protein>
    <submittedName>
        <fullName evidence="6">TetR/AcrR family transcriptional regulator</fullName>
    </submittedName>
</protein>
<sequence>MARNFPNVIAPQVSADRQDSILDAAFHAFATYGYRRATMEDIARGAGISRTALYVHYRNKEDILRRLVLRFFEQALQEIRIALDRPGQSVEQALLSAFIAKDGKFMEAVLATPHGNELLEAGFSVTGDLIATGEAQFIAVFADWLAQRPLPQGVGTASEVAQAIMAAVKGLKTSARTIEEYRAGQARLARLFGLALS</sequence>
<feature type="domain" description="HTH tetR-type" evidence="5">
    <location>
        <begin position="15"/>
        <end position="75"/>
    </location>
</feature>
<reference evidence="6" key="1">
    <citation type="submission" date="2024-02" db="EMBL/GenBank/DDBJ databases">
        <title>Genome sequences of strain Gemmobacter sp. JM10B15.</title>
        <authorList>
            <person name="Zhang M."/>
        </authorList>
    </citation>
    <scope>NUCLEOTIDE SEQUENCE</scope>
    <source>
        <strain evidence="6">JM10B15</strain>
    </source>
</reference>
<dbReference type="Gene3D" id="1.10.357.10">
    <property type="entry name" value="Tetracycline Repressor, domain 2"/>
    <property type="match status" value="1"/>
</dbReference>
<evidence type="ECO:0000256" key="4">
    <source>
        <dbReference type="PROSITE-ProRule" id="PRU00335"/>
    </source>
</evidence>
<accession>A0ABU8BPD8</accession>
<evidence type="ECO:0000313" key="6">
    <source>
        <dbReference type="EMBL" id="MEH7826573.1"/>
    </source>
</evidence>
<dbReference type="Proteomes" id="UP001431963">
    <property type="component" value="Unassembled WGS sequence"/>
</dbReference>
<comment type="caution">
    <text evidence="6">The sequence shown here is derived from an EMBL/GenBank/DDBJ whole genome shotgun (WGS) entry which is preliminary data.</text>
</comment>
<proteinExistence type="predicted"/>
<evidence type="ECO:0000313" key="7">
    <source>
        <dbReference type="Proteomes" id="UP001431963"/>
    </source>
</evidence>
<feature type="DNA-binding region" description="H-T-H motif" evidence="4">
    <location>
        <begin position="38"/>
        <end position="57"/>
    </location>
</feature>
<keyword evidence="2 4" id="KW-0238">DNA-binding</keyword>
<dbReference type="InterPro" id="IPR001647">
    <property type="entry name" value="HTH_TetR"/>
</dbReference>
<dbReference type="PROSITE" id="PS50977">
    <property type="entry name" value="HTH_TETR_2"/>
    <property type="match status" value="1"/>
</dbReference>
<dbReference type="PANTHER" id="PTHR30055:SF234">
    <property type="entry name" value="HTH-TYPE TRANSCRIPTIONAL REGULATOR BETI"/>
    <property type="match status" value="1"/>
</dbReference>
<dbReference type="SUPFAM" id="SSF46689">
    <property type="entry name" value="Homeodomain-like"/>
    <property type="match status" value="1"/>
</dbReference>